<name>A0A8J7TU52_9PROT</name>
<dbReference type="EMBL" id="JAFKGL010000010">
    <property type="protein sequence ID" value="MBN9412386.1"/>
    <property type="molecule type" value="Genomic_DNA"/>
</dbReference>
<gene>
    <name evidence="1" type="ORF">J0H12_00470</name>
</gene>
<organism evidence="1 2">
    <name type="scientific">Candidatus Paracaedimonas acanthamoebae</name>
    <dbReference type="NCBI Taxonomy" id="244581"/>
    <lineage>
        <taxon>Bacteria</taxon>
        <taxon>Pseudomonadati</taxon>
        <taxon>Pseudomonadota</taxon>
        <taxon>Alphaproteobacteria</taxon>
        <taxon>Holosporales</taxon>
        <taxon>Caedimonadaceae</taxon>
        <taxon>Candidatus Paracaedimonas</taxon>
    </lineage>
</organism>
<sequence length="414" mass="48420">MFLNKLKIWSQYKNFLQLILIISAVFTPHAEVYSTELTGDEILRNHQILQRLVNDCYTNFSGNHYKTYFNPGHDRNFNFRGNINFCAGGIQWMMRKTDSDEYIITPFTPFRGKTGKRLIFSNTSTYQWSGRELDTYQILSWPYERIGDELEDGKIEYSLEPYHATFLEEMEEEFGKWLKKEAAFDRKYFPRFFPHSCKKKDERKSIVNRDVSTDFDETKTKYFRALDQVDFESYKHLFVSDTTPEDLIDRGPNMLIQDADHNHSEPLFCWWVQQNIESLKEAIISSKPGYDVVYPIISLYTERQTCLIPCEQVVQKCATNSYVPLISFSKPYERNKEIILAGLTSKINLGNNEMGFPPSTMVPAIKLSVPHLEGIIGISKPDFVNWEIVSVFQPSENTQHLRGITRFPIQFQLD</sequence>
<reference evidence="1" key="1">
    <citation type="submission" date="2021-02" db="EMBL/GenBank/DDBJ databases">
        <title>Thiocyanate and organic carbon inputs drive convergent selection for specific autotrophic Afipia and Thiobacillus strains within complex microbiomes.</title>
        <authorList>
            <person name="Huddy R.J."/>
            <person name="Sachdeva R."/>
            <person name="Kadzinga F."/>
            <person name="Kantor R.S."/>
            <person name="Harrison S.T.L."/>
            <person name="Banfield J.F."/>
        </authorList>
    </citation>
    <scope>NUCLEOTIDE SEQUENCE</scope>
    <source>
        <strain evidence="1">SCN18_10_11_15_R4_P_38_20</strain>
    </source>
</reference>
<protein>
    <submittedName>
        <fullName evidence="1">Uncharacterized protein</fullName>
    </submittedName>
</protein>
<comment type="caution">
    <text evidence="1">The sequence shown here is derived from an EMBL/GenBank/DDBJ whole genome shotgun (WGS) entry which is preliminary data.</text>
</comment>
<accession>A0A8J7TU52</accession>
<dbReference type="AlphaFoldDB" id="A0A8J7TU52"/>
<evidence type="ECO:0000313" key="2">
    <source>
        <dbReference type="Proteomes" id="UP000664414"/>
    </source>
</evidence>
<dbReference type="Proteomes" id="UP000664414">
    <property type="component" value="Unassembled WGS sequence"/>
</dbReference>
<evidence type="ECO:0000313" key="1">
    <source>
        <dbReference type="EMBL" id="MBN9412386.1"/>
    </source>
</evidence>
<proteinExistence type="predicted"/>